<evidence type="ECO:0000256" key="8">
    <source>
        <dbReference type="SAM" id="MobiDB-lite"/>
    </source>
</evidence>
<name>A0A8C4QA88_EPTBU</name>
<evidence type="ECO:0000256" key="3">
    <source>
        <dbReference type="ARBA" id="ARBA00022676"/>
    </source>
</evidence>
<dbReference type="Ensembl" id="ENSEBUT00000013010.1">
    <property type="protein sequence ID" value="ENSEBUP00000012434.1"/>
    <property type="gene ID" value="ENSEBUG00000007898.1"/>
</dbReference>
<feature type="transmembrane region" description="Helical" evidence="9">
    <location>
        <begin position="266"/>
        <end position="284"/>
    </location>
</feature>
<dbReference type="InterPro" id="IPR018732">
    <property type="entry name" value="Dpy-19/Dpy-19-like"/>
</dbReference>
<evidence type="ECO:0000256" key="5">
    <source>
        <dbReference type="ARBA" id="ARBA00022692"/>
    </source>
</evidence>
<dbReference type="OMA" id="XVILASW"/>
<keyword evidence="5 9" id="KW-0812">Transmembrane</keyword>
<feature type="transmembrane region" description="Helical" evidence="9">
    <location>
        <begin position="207"/>
        <end position="228"/>
    </location>
</feature>
<evidence type="ECO:0000256" key="9">
    <source>
        <dbReference type="SAM" id="Phobius"/>
    </source>
</evidence>
<proteinExistence type="inferred from homology"/>
<feature type="transmembrane region" description="Helical" evidence="9">
    <location>
        <begin position="352"/>
        <end position="372"/>
    </location>
</feature>
<feature type="compositionally biased region" description="Low complexity" evidence="8">
    <location>
        <begin position="15"/>
        <end position="48"/>
    </location>
</feature>
<dbReference type="Pfam" id="PF10034">
    <property type="entry name" value="Dpy19"/>
    <property type="match status" value="2"/>
</dbReference>
<dbReference type="PANTHER" id="PTHR31488">
    <property type="entry name" value="DPY-19-LIKE 1, LIKE (H. SAPIENS)"/>
    <property type="match status" value="1"/>
</dbReference>
<keyword evidence="11" id="KW-1185">Reference proteome</keyword>
<keyword evidence="6 9" id="KW-1133">Transmembrane helix</keyword>
<dbReference type="GO" id="GO:0000030">
    <property type="term" value="F:mannosyltransferase activity"/>
    <property type="evidence" value="ECO:0007669"/>
    <property type="project" value="TreeGrafter"/>
</dbReference>
<accession>A0A8C4QA88</accession>
<evidence type="ECO:0000256" key="7">
    <source>
        <dbReference type="ARBA" id="ARBA00023136"/>
    </source>
</evidence>
<evidence type="ECO:0000256" key="6">
    <source>
        <dbReference type="ARBA" id="ARBA00022989"/>
    </source>
</evidence>
<protein>
    <submittedName>
        <fullName evidence="10">Dpy-19-like 1, like (H. sapiens)</fullName>
    </submittedName>
</protein>
<feature type="transmembrane region" description="Helical" evidence="9">
    <location>
        <begin position="379"/>
        <end position="403"/>
    </location>
</feature>
<dbReference type="AlphaFoldDB" id="A0A8C4QA88"/>
<comment type="similarity">
    <text evidence="2">Belongs to the dpy-19 family.</text>
</comment>
<dbReference type="Proteomes" id="UP000694388">
    <property type="component" value="Unplaced"/>
</dbReference>
<dbReference type="PANTHER" id="PTHR31488:SF1">
    <property type="entry name" value="C-MANNOSYLTRANSFERASE DPY19L1"/>
    <property type="match status" value="1"/>
</dbReference>
<organism evidence="10 11">
    <name type="scientific">Eptatretus burgeri</name>
    <name type="common">Inshore hagfish</name>
    <dbReference type="NCBI Taxonomy" id="7764"/>
    <lineage>
        <taxon>Eukaryota</taxon>
        <taxon>Metazoa</taxon>
        <taxon>Chordata</taxon>
        <taxon>Craniata</taxon>
        <taxon>Vertebrata</taxon>
        <taxon>Cyclostomata</taxon>
        <taxon>Myxini</taxon>
        <taxon>Myxiniformes</taxon>
        <taxon>Myxinidae</taxon>
        <taxon>Eptatretinae</taxon>
        <taxon>Eptatretus</taxon>
    </lineage>
</organism>
<evidence type="ECO:0000313" key="11">
    <source>
        <dbReference type="Proteomes" id="UP000694388"/>
    </source>
</evidence>
<feature type="region of interest" description="Disordered" evidence="8">
    <location>
        <begin position="1"/>
        <end position="48"/>
    </location>
</feature>
<evidence type="ECO:0000256" key="2">
    <source>
        <dbReference type="ARBA" id="ARBA00008744"/>
    </source>
</evidence>
<evidence type="ECO:0000313" key="10">
    <source>
        <dbReference type="Ensembl" id="ENSEBUP00000012434.1"/>
    </source>
</evidence>
<feature type="transmembrane region" description="Helical" evidence="9">
    <location>
        <begin position="291"/>
        <end position="308"/>
    </location>
</feature>
<keyword evidence="7 9" id="KW-0472">Membrane</keyword>
<dbReference type="GO" id="GO:0005637">
    <property type="term" value="C:nuclear inner membrane"/>
    <property type="evidence" value="ECO:0007669"/>
    <property type="project" value="TreeGrafter"/>
</dbReference>
<comment type="subcellular location">
    <subcellularLocation>
        <location evidence="1">Membrane</location>
        <topology evidence="1">Multi-pass membrane protein</topology>
    </subcellularLocation>
</comment>
<reference evidence="10" key="2">
    <citation type="submission" date="2025-09" db="UniProtKB">
        <authorList>
            <consortium name="Ensembl"/>
        </authorList>
    </citation>
    <scope>IDENTIFICATION</scope>
</reference>
<sequence>MGGTSRGSRQRAARDGSSSGSLGSQAGSRGKAGSSSRASGRQRSAEQAVRTRISRGALTWRDVSHVTIGEFSKWVFNYLIFLHDLRYHISSLFENDRHFSHLSSLERELTFRTEMGLYYSYYKTIAEAPEFLSGLEQIMRDNLTEFPQVINTLERFNLYPEVLLSAWYRVYTAVNDAFDLSTTQCWTVKRGEGLDSVESCEGMGDLAYFYVNMVFVLNGVMMAVFYLYGAYLSGSQLGGVVTVACFFFNHGEGTRVMWTPPLRESFSYPFLILQMLLVTCVLRCPAPKMRILIMLVSATLFFMLPWQFSQFVMLVQAHIFNLLKSKLSNYQDFDTQLYSCAPEFDYLERKTLVRFSKTLLLPTVVIVILMISCKVSLKLLLFHTFTLIAFAAMAILIMRLKLFLTPHMCLMASLVCFRQVGKLNLICKIHTVVVALLGMMAWKGSQNLRAQWAILGEFSNLPQEELIEWIRDYTAPDAVFAGAMPTMASVKLSAERPIVNHPHYEDAGLRYARTKLVYMLYSRKNVEDVWRAVKKCAIVSTVLPGCSLPEIWDIEDTDNRGRVPVCTRLASNPEPYFLVEFQNYVYAVLRVKRSI</sequence>
<keyword evidence="4" id="KW-0808">Transferase</keyword>
<reference evidence="10" key="1">
    <citation type="submission" date="2025-08" db="UniProtKB">
        <authorList>
            <consortium name="Ensembl"/>
        </authorList>
    </citation>
    <scope>IDENTIFICATION</scope>
</reference>
<evidence type="ECO:0000256" key="1">
    <source>
        <dbReference type="ARBA" id="ARBA00004141"/>
    </source>
</evidence>
<keyword evidence="3" id="KW-0328">Glycosyltransferase</keyword>
<dbReference type="GeneTree" id="ENSGT00530000063023"/>
<evidence type="ECO:0000256" key="4">
    <source>
        <dbReference type="ARBA" id="ARBA00022679"/>
    </source>
</evidence>